<dbReference type="SUPFAM" id="SSF52047">
    <property type="entry name" value="RNI-like"/>
    <property type="match status" value="1"/>
</dbReference>
<name>A0A9P7J9S6_9AGAM</name>
<keyword evidence="2" id="KW-1185">Reference proteome</keyword>
<dbReference type="EMBL" id="JABBWE010000001">
    <property type="protein sequence ID" value="KAG1810466.1"/>
    <property type="molecule type" value="Genomic_DNA"/>
</dbReference>
<accession>A0A9P7J9S6</accession>
<proteinExistence type="predicted"/>
<protein>
    <recommendedName>
        <fullName evidence="3">F-box domain-containing protein</fullName>
    </recommendedName>
</protein>
<evidence type="ECO:0000313" key="1">
    <source>
        <dbReference type="EMBL" id="KAG1810466.1"/>
    </source>
</evidence>
<evidence type="ECO:0000313" key="2">
    <source>
        <dbReference type="Proteomes" id="UP000719766"/>
    </source>
</evidence>
<dbReference type="RefSeq" id="XP_041168131.1">
    <property type="nucleotide sequence ID" value="XM_041310941.1"/>
</dbReference>
<evidence type="ECO:0008006" key="3">
    <source>
        <dbReference type="Google" id="ProtNLM"/>
    </source>
</evidence>
<dbReference type="AlphaFoldDB" id="A0A9P7J9S6"/>
<dbReference type="GeneID" id="64604705"/>
<gene>
    <name evidence="1" type="ORF">HD556DRAFT_55620</name>
</gene>
<organism evidence="1 2">
    <name type="scientific">Suillus plorans</name>
    <dbReference type="NCBI Taxonomy" id="116603"/>
    <lineage>
        <taxon>Eukaryota</taxon>
        <taxon>Fungi</taxon>
        <taxon>Dikarya</taxon>
        <taxon>Basidiomycota</taxon>
        <taxon>Agaricomycotina</taxon>
        <taxon>Agaricomycetes</taxon>
        <taxon>Agaricomycetidae</taxon>
        <taxon>Boletales</taxon>
        <taxon>Suillineae</taxon>
        <taxon>Suillaceae</taxon>
        <taxon>Suillus</taxon>
    </lineage>
</organism>
<reference evidence="1" key="1">
    <citation type="journal article" date="2020" name="New Phytol.">
        <title>Comparative genomics reveals dynamic genome evolution in host specialist ectomycorrhizal fungi.</title>
        <authorList>
            <person name="Lofgren L.A."/>
            <person name="Nguyen N.H."/>
            <person name="Vilgalys R."/>
            <person name="Ruytinx J."/>
            <person name="Liao H.L."/>
            <person name="Branco S."/>
            <person name="Kuo A."/>
            <person name="LaButti K."/>
            <person name="Lipzen A."/>
            <person name="Andreopoulos W."/>
            <person name="Pangilinan J."/>
            <person name="Riley R."/>
            <person name="Hundley H."/>
            <person name="Na H."/>
            <person name="Barry K."/>
            <person name="Grigoriev I.V."/>
            <person name="Stajich J.E."/>
            <person name="Kennedy P.G."/>
        </authorList>
    </citation>
    <scope>NUCLEOTIDE SEQUENCE</scope>
    <source>
        <strain evidence="1">S12</strain>
    </source>
</reference>
<sequence>MHRALLVSEILLEVFMYIKKVPDPHVPSCETPLTRKSLAALARTCKTFYEPAMDLLWAKLEGIAPLLSCVTRLYPIIYPRNSEYFCFDGIEQLKPLSEHEVPQFLHHAFRVRSLRIWNGGHHHFLSALPMETCMFPRLLSLTTHADLNKYLHLFLSPTLRHCTLPAVHPDLKSVPILCATLKDLSIKSLGHTAADMQVLYDSIRLCKRLVNLTCPLLDWTTWEYLSNLPTLLTLEIWDTLPCHSLGLCNLNLAPFLNVTKLCFFISRAAYTIAIMQHLEFPSLNQFEMEVSDLPWADTKPLFHVLSQHKTLSHITISSERGYREPRDLLVSPSMPIRQLFCLTQLRTLHLKFPYCSISLDDDLLLEAMSGWPHIRMLEFIDPRVVEPAVIFHGIFIDPQVVPAVTFHGLFTALHQCPRLHTLNIPLDAIDIDIDPTAEPFLHTSLQNLNLTSSDLSDAEAVARIIFSVLPSVDRIFPAGDEPSGVYLEVQKHLESFRASAVLSPHILT</sequence>
<dbReference type="OrthoDB" id="3543113at2759"/>
<comment type="caution">
    <text evidence="1">The sequence shown here is derived from an EMBL/GenBank/DDBJ whole genome shotgun (WGS) entry which is preliminary data.</text>
</comment>
<dbReference type="Proteomes" id="UP000719766">
    <property type="component" value="Unassembled WGS sequence"/>
</dbReference>